<gene>
    <name evidence="1" type="ORF">SAMN05444340_11842</name>
</gene>
<dbReference type="EMBL" id="FNPF01000018">
    <property type="protein sequence ID" value="SDY79365.1"/>
    <property type="molecule type" value="Genomic_DNA"/>
</dbReference>
<proteinExistence type="predicted"/>
<dbReference type="RefSeq" id="WP_089885278.1">
    <property type="nucleotide sequence ID" value="NZ_FNPF01000018.1"/>
</dbReference>
<keyword evidence="2" id="KW-1185">Reference proteome</keyword>
<evidence type="ECO:0000313" key="1">
    <source>
        <dbReference type="EMBL" id="SDY79365.1"/>
    </source>
</evidence>
<name>A0A1H3MT48_9RHOB</name>
<reference evidence="1 2" key="1">
    <citation type="submission" date="2016-10" db="EMBL/GenBank/DDBJ databases">
        <authorList>
            <person name="de Groot N.N."/>
        </authorList>
    </citation>
    <scope>NUCLEOTIDE SEQUENCE [LARGE SCALE GENOMIC DNA]</scope>
    <source>
        <strain evidence="1 2">DSM 26880</strain>
    </source>
</reference>
<dbReference type="Proteomes" id="UP000199286">
    <property type="component" value="Unassembled WGS sequence"/>
</dbReference>
<organism evidence="1 2">
    <name type="scientific">Citreimonas salinaria</name>
    <dbReference type="NCBI Taxonomy" id="321339"/>
    <lineage>
        <taxon>Bacteria</taxon>
        <taxon>Pseudomonadati</taxon>
        <taxon>Pseudomonadota</taxon>
        <taxon>Alphaproteobacteria</taxon>
        <taxon>Rhodobacterales</taxon>
        <taxon>Roseobacteraceae</taxon>
        <taxon>Citreimonas</taxon>
    </lineage>
</organism>
<dbReference type="STRING" id="321339.SAMN05444340_11842"/>
<evidence type="ECO:0000313" key="2">
    <source>
        <dbReference type="Proteomes" id="UP000199286"/>
    </source>
</evidence>
<dbReference type="OrthoDB" id="7683233at2"/>
<sequence length="558" mass="59268">MPKECEHGDRQVLDGVAVDVMERFEDGLGHLSRVRMGARALGETVESLLALTEDRHDGDAKAEDPLVQFLTHARVILDRSGETARLLSEPSFSETLAQMDSDLRQLRDRATELRSVTYLTKIVCAENTIENARLDPFIRTLEQRSVELREISGDAIHASSAIRIASGEAAAKLSSLGATFGELVQTAQGAATEIGTLAEGHARHIAVVRDNSRQLAEDIGGAVTRLIDCLQFPDAFSQRREHVVAIIAARDATTDAAERHALGRIAAAQLASMGEALVRVTQDAQAALSMVTASVDACDLSGGAAHGGPSAQWLQAAHRGNGLMREAADAGRSRLDASLALVDGVLGHIAAAIAGLEASVDLNGSLENSARNAAISASRAGDSGSALHVLSQNVHQVVLATTTLTERLAKALQRVHRVSDDLKGAGLREELETLDRIQSGAKAMAETQKHMLHRLGGQQLDLSRQASEIRHAAESASAAFRTAAQEAPRLEMIAAQQEQVLNLGEADAGVDLSWVEALYTMEEERSVHRALYPASASAAMGASAVAEEADDDLDGFLM</sequence>
<accession>A0A1H3MT48</accession>
<dbReference type="AlphaFoldDB" id="A0A1H3MT48"/>
<protein>
    <submittedName>
        <fullName evidence="1">Uncharacterized protein</fullName>
    </submittedName>
</protein>